<dbReference type="GO" id="GO:0004476">
    <property type="term" value="F:mannose-6-phosphate isomerase activity"/>
    <property type="evidence" value="ECO:0007669"/>
    <property type="project" value="UniProtKB-EC"/>
</dbReference>
<dbReference type="GO" id="GO:0005975">
    <property type="term" value="P:carbohydrate metabolic process"/>
    <property type="evidence" value="ECO:0007669"/>
    <property type="project" value="InterPro"/>
</dbReference>
<dbReference type="Proteomes" id="UP000008922">
    <property type="component" value="Chromosome"/>
</dbReference>
<reference evidence="4 5" key="1">
    <citation type="submission" date="2010-12" db="EMBL/GenBank/DDBJ databases">
        <title>Whole genome sequence of Anaerolinea thermophila UNI-1.</title>
        <authorList>
            <person name="Narita-Yamada S."/>
            <person name="Kishi E."/>
            <person name="Watanabe Y."/>
            <person name="Takasaki K."/>
            <person name="Ankai A."/>
            <person name="Oguchi A."/>
            <person name="Fukui S."/>
            <person name="Takahashi M."/>
            <person name="Yashiro I."/>
            <person name="Hosoyama A."/>
            <person name="Sekiguchi Y."/>
            <person name="Hanada S."/>
            <person name="Fujita N."/>
        </authorList>
    </citation>
    <scope>NUCLEOTIDE SEQUENCE [LARGE SCALE GENOMIC DNA]</scope>
    <source>
        <strain evidence="5">DSM 14523 / JCM 11388 / NBRC 100420 / UNI-1</strain>
    </source>
</reference>
<dbReference type="CDD" id="cd05637">
    <property type="entry name" value="SIS_PGI_PMI_2"/>
    <property type="match status" value="1"/>
</dbReference>
<sequence length="351" mass="38774">MNLDDVTAFQQIDSQDMIGQINGLPDQLNRAYELGKTFPLPEKRKFHSVLISGMGGSAIGADLVASYLQDKISLPIIVHRDYELPLWAGEDTLVVASSHSGNTEETLWAYDQARQRGCAIVAICTGGKLAGLARKDGVPLWQFDHRHAPRTAVGFSFGLLLALFEQLGLISSVEQEVDEAVHAMRNVQTNLGIDVPVTHNPAKRMAGQLFGRWVVVLAADYLAPVARRWKGQINELAKAWAQFEFLPEADHNTLAGLENPSAMLMNMMALFIQAPGINSRNQKRIELTREMFMTQGINTDMIVARGEGKLAHIWTSLLFGDYMAYYLAMAYGIDPTPIPILDAFKSEMASV</sequence>
<dbReference type="PROSITE" id="PS51464">
    <property type="entry name" value="SIS"/>
    <property type="match status" value="1"/>
</dbReference>
<evidence type="ECO:0000256" key="1">
    <source>
        <dbReference type="ARBA" id="ARBA00010523"/>
    </source>
</evidence>
<organism evidence="4 5">
    <name type="scientific">Anaerolinea thermophila (strain DSM 14523 / JCM 11388 / NBRC 100420 / UNI-1)</name>
    <dbReference type="NCBI Taxonomy" id="926569"/>
    <lineage>
        <taxon>Bacteria</taxon>
        <taxon>Bacillati</taxon>
        <taxon>Chloroflexota</taxon>
        <taxon>Anaerolineae</taxon>
        <taxon>Anaerolineales</taxon>
        <taxon>Anaerolineaceae</taxon>
        <taxon>Anaerolinea</taxon>
    </lineage>
</organism>
<dbReference type="EC" id="5.3.1.9" evidence="4"/>
<dbReference type="AlphaFoldDB" id="E8N4S9"/>
<dbReference type="Gene3D" id="3.40.50.10490">
    <property type="entry name" value="Glucose-6-phosphate isomerase like protein, domain 1"/>
    <property type="match status" value="2"/>
</dbReference>
<dbReference type="NCBIfam" id="NF006426">
    <property type="entry name" value="PRK08674.1-6"/>
    <property type="match status" value="1"/>
</dbReference>
<proteinExistence type="inferred from homology"/>
<dbReference type="STRING" id="926569.ANT_14150"/>
<evidence type="ECO:0000313" key="5">
    <source>
        <dbReference type="Proteomes" id="UP000008922"/>
    </source>
</evidence>
<accession>E8N4S9</accession>
<name>E8N4S9_ANATU</name>
<protein>
    <submittedName>
        <fullName evidence="4">Bifunctional phosphoglucose/phosphomannose isomerase</fullName>
        <ecNumber evidence="4">5.3.1.8</ecNumber>
        <ecNumber evidence="4">5.3.1.9</ecNumber>
    </submittedName>
</protein>
<dbReference type="CDD" id="cd05017">
    <property type="entry name" value="SIS_PGI_PMI_1"/>
    <property type="match status" value="1"/>
</dbReference>
<dbReference type="RefSeq" id="WP_013559825.1">
    <property type="nucleotide sequence ID" value="NC_014960.1"/>
</dbReference>
<dbReference type="GO" id="GO:0004347">
    <property type="term" value="F:glucose-6-phosphate isomerase activity"/>
    <property type="evidence" value="ECO:0007669"/>
    <property type="project" value="UniProtKB-EC"/>
</dbReference>
<dbReference type="InterPro" id="IPR046348">
    <property type="entry name" value="SIS_dom_sf"/>
</dbReference>
<dbReference type="InterPro" id="IPR035484">
    <property type="entry name" value="SIS_PGI/PMI_1"/>
</dbReference>
<dbReference type="InParanoid" id="E8N4S9"/>
<comment type="similarity">
    <text evidence="1">Belongs to the PGI/PMI family.</text>
</comment>
<dbReference type="KEGG" id="atm:ANT_14150"/>
<keyword evidence="5" id="KW-1185">Reference proteome</keyword>
<dbReference type="EMBL" id="AP012029">
    <property type="protein sequence ID" value="BAJ63443.1"/>
    <property type="molecule type" value="Genomic_DNA"/>
</dbReference>
<dbReference type="Pfam" id="PF10432">
    <property type="entry name" value="bact-PGI_C"/>
    <property type="match status" value="1"/>
</dbReference>
<gene>
    <name evidence="4" type="ordered locus">ANT_14150</name>
</gene>
<dbReference type="Pfam" id="PF01380">
    <property type="entry name" value="SIS"/>
    <property type="match status" value="1"/>
</dbReference>
<dbReference type="GO" id="GO:1901135">
    <property type="term" value="P:carbohydrate derivative metabolic process"/>
    <property type="evidence" value="ECO:0007669"/>
    <property type="project" value="InterPro"/>
</dbReference>
<dbReference type="EC" id="5.3.1.8" evidence="4"/>
<dbReference type="SUPFAM" id="SSF53697">
    <property type="entry name" value="SIS domain"/>
    <property type="match status" value="1"/>
</dbReference>
<dbReference type="InterPro" id="IPR001347">
    <property type="entry name" value="SIS_dom"/>
</dbReference>
<keyword evidence="2 4" id="KW-0413">Isomerase</keyword>
<dbReference type="GO" id="GO:0097367">
    <property type="term" value="F:carbohydrate derivative binding"/>
    <property type="evidence" value="ECO:0007669"/>
    <property type="project" value="InterPro"/>
</dbReference>
<dbReference type="eggNOG" id="COG0449">
    <property type="taxonomic scope" value="Bacteria"/>
</dbReference>
<evidence type="ECO:0000256" key="2">
    <source>
        <dbReference type="ARBA" id="ARBA00023235"/>
    </source>
</evidence>
<evidence type="ECO:0000259" key="3">
    <source>
        <dbReference type="PROSITE" id="PS51464"/>
    </source>
</evidence>
<dbReference type="OrthoDB" id="9771734at2"/>
<dbReference type="HOGENOM" id="CLU_059687_0_0_0"/>
<evidence type="ECO:0000313" key="4">
    <source>
        <dbReference type="EMBL" id="BAJ63443.1"/>
    </source>
</evidence>
<dbReference type="InterPro" id="IPR019490">
    <property type="entry name" value="Glu6P/Mann6P_isomerase_C"/>
</dbReference>
<feature type="domain" description="SIS" evidence="3">
    <location>
        <begin position="37"/>
        <end position="180"/>
    </location>
</feature>